<evidence type="ECO:0000256" key="1">
    <source>
        <dbReference type="ARBA" id="ARBA00001933"/>
    </source>
</evidence>
<gene>
    <name evidence="4" type="ORF">J2S03_000716</name>
</gene>
<dbReference type="GO" id="GO:0047810">
    <property type="term" value="F:D-alanine-2-oxoglutarate aminotransferase activity"/>
    <property type="evidence" value="ECO:0007669"/>
    <property type="project" value="UniProtKB-EC"/>
</dbReference>
<keyword evidence="4" id="KW-0032">Aminotransferase</keyword>
<keyword evidence="3" id="KW-0663">Pyridoxal phosphate</keyword>
<protein>
    <submittedName>
        <fullName evidence="4">D-alanine transaminase</fullName>
        <ecNumber evidence="4">2.6.1.21</ecNumber>
    </submittedName>
</protein>
<dbReference type="EC" id="2.6.1.21" evidence="4"/>
<keyword evidence="4" id="KW-0808">Transferase</keyword>
<dbReference type="InterPro" id="IPR050571">
    <property type="entry name" value="Class-IV_PLP-Dep_Aminotrnsfr"/>
</dbReference>
<dbReference type="PANTHER" id="PTHR42743:SF10">
    <property type="entry name" value="D-ALANINE AMINOTRANSFERASE"/>
    <property type="match status" value="1"/>
</dbReference>
<evidence type="ECO:0000256" key="2">
    <source>
        <dbReference type="ARBA" id="ARBA00009320"/>
    </source>
</evidence>
<dbReference type="RefSeq" id="WP_274456507.1">
    <property type="nucleotide sequence ID" value="NZ_CP067097.1"/>
</dbReference>
<dbReference type="InterPro" id="IPR043131">
    <property type="entry name" value="BCAT-like_N"/>
</dbReference>
<evidence type="ECO:0000313" key="5">
    <source>
        <dbReference type="Proteomes" id="UP001232973"/>
    </source>
</evidence>
<keyword evidence="5" id="KW-1185">Reference proteome</keyword>
<reference evidence="4 5" key="1">
    <citation type="submission" date="2023-07" db="EMBL/GenBank/DDBJ databases">
        <title>Genomic Encyclopedia of Type Strains, Phase IV (KMG-IV): sequencing the most valuable type-strain genomes for metagenomic binning, comparative biology and taxonomic classification.</title>
        <authorList>
            <person name="Goeker M."/>
        </authorList>
    </citation>
    <scope>NUCLEOTIDE SEQUENCE [LARGE SCALE GENOMIC DNA]</scope>
    <source>
        <strain evidence="4 5">DSM 4006</strain>
    </source>
</reference>
<evidence type="ECO:0000256" key="3">
    <source>
        <dbReference type="ARBA" id="ARBA00022898"/>
    </source>
</evidence>
<proteinExistence type="inferred from homology"/>
<name>A0ABT9XF41_9BACL</name>
<comment type="cofactor">
    <cofactor evidence="1">
        <name>pyridoxal 5'-phosphate</name>
        <dbReference type="ChEBI" id="CHEBI:597326"/>
    </cofactor>
</comment>
<dbReference type="InterPro" id="IPR036038">
    <property type="entry name" value="Aminotransferase-like"/>
</dbReference>
<dbReference type="Proteomes" id="UP001232973">
    <property type="component" value="Unassembled WGS sequence"/>
</dbReference>
<dbReference type="Gene3D" id="3.20.10.10">
    <property type="entry name" value="D-amino Acid Aminotransferase, subunit A, domain 2"/>
    <property type="match status" value="1"/>
</dbReference>
<dbReference type="PANTHER" id="PTHR42743">
    <property type="entry name" value="AMINO-ACID AMINOTRANSFERASE"/>
    <property type="match status" value="1"/>
</dbReference>
<dbReference type="Gene3D" id="3.30.470.10">
    <property type="match status" value="1"/>
</dbReference>
<evidence type="ECO:0000313" key="4">
    <source>
        <dbReference type="EMBL" id="MDQ0188902.1"/>
    </source>
</evidence>
<dbReference type="InterPro" id="IPR043132">
    <property type="entry name" value="BCAT-like_C"/>
</dbReference>
<comment type="caution">
    <text evidence="4">The sequence shown here is derived from an EMBL/GenBank/DDBJ whole genome shotgun (WGS) entry which is preliminary data.</text>
</comment>
<accession>A0ABT9XF41</accession>
<dbReference type="InterPro" id="IPR001544">
    <property type="entry name" value="Aminotrans_IV"/>
</dbReference>
<dbReference type="EMBL" id="JAUSTP010000003">
    <property type="protein sequence ID" value="MDQ0188902.1"/>
    <property type="molecule type" value="Genomic_DNA"/>
</dbReference>
<organism evidence="4 5">
    <name type="scientific">Alicyclobacillus cycloheptanicus</name>
    <dbReference type="NCBI Taxonomy" id="1457"/>
    <lineage>
        <taxon>Bacteria</taxon>
        <taxon>Bacillati</taxon>
        <taxon>Bacillota</taxon>
        <taxon>Bacilli</taxon>
        <taxon>Bacillales</taxon>
        <taxon>Alicyclobacillaceae</taxon>
        <taxon>Alicyclobacillus</taxon>
    </lineage>
</organism>
<sequence>MSTVGYLNGTFVDPERALIPIDERGHQFGDGVYEVLRVYSGRPFLPEWHFERLRRSLRAIGIENPHTDDEWMQLMNEGIRRSGEPESLVYLQVTRGIAPRGHLFPAAKPSVSMTIRAFQPAEPNPSASLLCLPDERWANVWIKTLNLLPNVIAKEIAHRAGANEALLVRSGWVTEGSSSNAWFVRDGVLWTAPANRYILGGVTRRFVLHLAQTLGLEVREQAIAVDDLGTVDEVFMTGTTTEIEPIACVKVDAAMRQALHELPADAEEVIVRAVERPVTVWEGPAPGPVTARLQDAFAQEIRRFRTFA</sequence>
<dbReference type="SUPFAM" id="SSF56752">
    <property type="entry name" value="D-aminoacid aminotransferase-like PLP-dependent enzymes"/>
    <property type="match status" value="1"/>
</dbReference>
<comment type="similarity">
    <text evidence="2">Belongs to the class-IV pyridoxal-phosphate-dependent aminotransferase family.</text>
</comment>
<dbReference type="Pfam" id="PF01063">
    <property type="entry name" value="Aminotran_4"/>
    <property type="match status" value="1"/>
</dbReference>